<dbReference type="EMBL" id="KR029604">
    <property type="protein sequence ID" value="AKH48516.1"/>
    <property type="molecule type" value="Genomic_DNA"/>
</dbReference>
<reference evidence="1" key="2">
    <citation type="submission" date="2015-03" db="EMBL/GenBank/DDBJ databases">
        <authorList>
            <person name="Chow C.-E.T."/>
            <person name="Winget D.M."/>
            <person name="White R.A.III."/>
            <person name="Hallam S.J."/>
            <person name="Suttle C.A."/>
        </authorList>
    </citation>
    <scope>NUCLEOTIDE SEQUENCE</scope>
    <source>
        <strain evidence="1">Oxic1_9</strain>
    </source>
</reference>
<accession>A0A0F7LBD9</accession>
<protein>
    <submittedName>
        <fullName evidence="1">Uncharacterized protein</fullName>
    </submittedName>
</protein>
<reference evidence="1" key="1">
    <citation type="journal article" date="2015" name="Front. Microbiol.">
        <title>Combining genomic sequencing methods to explore viral diversity and reveal potential virus-host interactions.</title>
        <authorList>
            <person name="Chow C.E."/>
            <person name="Winget D.M."/>
            <person name="White R.A.III."/>
            <person name="Hallam S.J."/>
            <person name="Suttle C.A."/>
        </authorList>
    </citation>
    <scope>NUCLEOTIDE SEQUENCE</scope>
    <source>
        <strain evidence="1">Oxic1_9</strain>
    </source>
</reference>
<organism evidence="1">
    <name type="scientific">uncultured marine virus</name>
    <dbReference type="NCBI Taxonomy" id="186617"/>
    <lineage>
        <taxon>Viruses</taxon>
        <taxon>environmental samples</taxon>
    </lineage>
</organism>
<name>A0A0F7LBD9_9VIRU</name>
<sequence length="87" mass="9948">MKPKKNDKPIESKDIKVNVDRLKHLGIVKENKGYLCNAIGNRGLVHAWGTGPTKEQAEEQCRLAVKESLEENKSKYRHAPFTYVIEE</sequence>
<evidence type="ECO:0000313" key="1">
    <source>
        <dbReference type="EMBL" id="AKH48516.1"/>
    </source>
</evidence>
<proteinExistence type="predicted"/>